<keyword evidence="2 7" id="KW-0812">Transmembrane</keyword>
<dbReference type="Gene3D" id="2.70.130.10">
    <property type="entry name" value="Mannose-6-phosphate receptor binding domain"/>
    <property type="match status" value="1"/>
</dbReference>
<accession>A0A6L2PLH8</accession>
<keyword evidence="4" id="KW-0813">Transport</keyword>
<evidence type="ECO:0000313" key="9">
    <source>
        <dbReference type="EMBL" id="GFG32340.1"/>
    </source>
</evidence>
<protein>
    <recommendedName>
        <fullName evidence="12">Cation-dependent mannose-6-phosphate receptor</fullName>
    </recommendedName>
</protein>
<gene>
    <name evidence="10" type="ORF">Cfor_11489</name>
    <name evidence="9" type="ORF">Cfor_11567</name>
</gene>
<dbReference type="EMBL" id="BLKM01008055">
    <property type="protein sequence ID" value="GFG32340.1"/>
    <property type="molecule type" value="Genomic_DNA"/>
</dbReference>
<keyword evidence="3 8" id="KW-0732">Signal</keyword>
<dbReference type="OrthoDB" id="29460at2759"/>
<dbReference type="PANTHER" id="PTHR15071:SF0">
    <property type="entry name" value="MANNOSE 6-PHOSPHATE RECEPTOR-LIKE PROTEIN 1"/>
    <property type="match status" value="1"/>
</dbReference>
<feature type="signal peptide" evidence="8">
    <location>
        <begin position="1"/>
        <end position="25"/>
    </location>
</feature>
<keyword evidence="11" id="KW-1185">Reference proteome</keyword>
<keyword evidence="6 7" id="KW-0472">Membrane</keyword>
<proteinExistence type="predicted"/>
<dbReference type="GO" id="GO:0015031">
    <property type="term" value="P:protein transport"/>
    <property type="evidence" value="ECO:0007669"/>
    <property type="project" value="UniProtKB-KW"/>
</dbReference>
<evidence type="ECO:0000256" key="2">
    <source>
        <dbReference type="ARBA" id="ARBA00022692"/>
    </source>
</evidence>
<evidence type="ECO:0000256" key="8">
    <source>
        <dbReference type="SAM" id="SignalP"/>
    </source>
</evidence>
<comment type="subcellular location">
    <subcellularLocation>
        <location evidence="1">Preautophagosomal structure membrane</location>
        <topology evidence="1">Single-pass type I membrane protein</topology>
    </subcellularLocation>
</comment>
<feature type="chain" id="PRO_5036181979" description="Cation-dependent mannose-6-phosphate receptor" evidence="8">
    <location>
        <begin position="26"/>
        <end position="260"/>
    </location>
</feature>
<dbReference type="InterPro" id="IPR018939">
    <property type="entry name" value="Autophagy-rel_prot_27"/>
</dbReference>
<dbReference type="Pfam" id="PF09451">
    <property type="entry name" value="ATG27"/>
    <property type="match status" value="1"/>
</dbReference>
<reference evidence="11" key="2">
    <citation type="submission" date="2020-01" db="EMBL/GenBank/DDBJ databases">
        <title>Draft genome sequence of the Termite Coptotermes fromosanus.</title>
        <authorList>
            <person name="Itakura S."/>
            <person name="Yosikawa Y."/>
            <person name="Umezawa K."/>
        </authorList>
    </citation>
    <scope>NUCLEOTIDE SEQUENCE [LARGE SCALE GENOMIC DNA]</scope>
</reference>
<dbReference type="InParanoid" id="A0A6L2PLH8"/>
<keyword evidence="4" id="KW-0653">Protein transport</keyword>
<evidence type="ECO:0000313" key="10">
    <source>
        <dbReference type="EMBL" id="GFG35304.1"/>
    </source>
</evidence>
<name>A0A6L2PLH8_COPFO</name>
<evidence type="ECO:0000256" key="7">
    <source>
        <dbReference type="SAM" id="Phobius"/>
    </source>
</evidence>
<dbReference type="Proteomes" id="UP000502823">
    <property type="component" value="Unassembled WGS sequence"/>
</dbReference>
<evidence type="ECO:0008006" key="12">
    <source>
        <dbReference type="Google" id="ProtNLM"/>
    </source>
</evidence>
<reference evidence="9" key="1">
    <citation type="journal article" date="2020" name="J. Asia-Pac. Entomol.">
        <title>Draft genome sequence of the termite, Coptotermes formosanus: Genetic insights into the pyruvate dehydrogenase complex of the termite.</title>
        <authorList>
            <person name="Itakura S."/>
            <person name="Yosikawa Y."/>
            <person name="Togami Y."/>
            <person name="Umezawa K."/>
        </authorList>
    </citation>
    <scope>NUCLEOTIDE SEQUENCE</scope>
    <source>
        <tissue evidence="9">Head</tissue>
    </source>
</reference>
<evidence type="ECO:0000256" key="3">
    <source>
        <dbReference type="ARBA" id="ARBA00022729"/>
    </source>
</evidence>
<dbReference type="GO" id="GO:0000139">
    <property type="term" value="C:Golgi membrane"/>
    <property type="evidence" value="ECO:0007669"/>
    <property type="project" value="UniProtKB-SubCell"/>
</dbReference>
<sequence>MTVMSNFEVVIICVCVLSCCSQCLTVENIECRKTGRCNCVMPDGVRMDLTRLNDDAEWLNATLGDVSFFFHPCSDIPYGYHTGSDDCTSGSSLCLFSKTTNTYQNLGTVEEGRFLFENLKESPVMLYKHGNITTAILLLCVYSAQTSFSVVDIEAKQVTHRLKLESIWTCPSLELTKDKRASQDSNKEGLSTGSVLVILFFVFTTLYFVGGAVALKLLRGAEGREMIPNYDFWVDLPNLVRDGSTFVINGCQTTPSYDRI</sequence>
<dbReference type="GO" id="GO:0034045">
    <property type="term" value="C:phagophore assembly site membrane"/>
    <property type="evidence" value="ECO:0007669"/>
    <property type="project" value="UniProtKB-SubCell"/>
</dbReference>
<dbReference type="AlphaFoldDB" id="A0A6L2PLH8"/>
<evidence type="ECO:0000256" key="4">
    <source>
        <dbReference type="ARBA" id="ARBA00022927"/>
    </source>
</evidence>
<dbReference type="SUPFAM" id="SSF50911">
    <property type="entry name" value="Mannose 6-phosphate receptor domain"/>
    <property type="match status" value="1"/>
</dbReference>
<dbReference type="InterPro" id="IPR009011">
    <property type="entry name" value="Man6P_isomerase_rcpt-bd_dom_sf"/>
</dbReference>
<comment type="caution">
    <text evidence="9">The sequence shown here is derived from an EMBL/GenBank/DDBJ whole genome shotgun (WGS) entry which is preliminary data.</text>
</comment>
<organism evidence="9 11">
    <name type="scientific">Coptotermes formosanus</name>
    <name type="common">Formosan subterranean termite</name>
    <dbReference type="NCBI Taxonomy" id="36987"/>
    <lineage>
        <taxon>Eukaryota</taxon>
        <taxon>Metazoa</taxon>
        <taxon>Ecdysozoa</taxon>
        <taxon>Arthropoda</taxon>
        <taxon>Hexapoda</taxon>
        <taxon>Insecta</taxon>
        <taxon>Pterygota</taxon>
        <taxon>Neoptera</taxon>
        <taxon>Polyneoptera</taxon>
        <taxon>Dictyoptera</taxon>
        <taxon>Blattodea</taxon>
        <taxon>Blattoidea</taxon>
        <taxon>Termitoidae</taxon>
        <taxon>Rhinotermitidae</taxon>
        <taxon>Coptotermes</taxon>
    </lineage>
</organism>
<evidence type="ECO:0000313" key="11">
    <source>
        <dbReference type="Proteomes" id="UP000502823"/>
    </source>
</evidence>
<dbReference type="EMBL" id="BLKM01005756">
    <property type="protein sequence ID" value="GFG35304.1"/>
    <property type="molecule type" value="Genomic_DNA"/>
</dbReference>
<evidence type="ECO:0000256" key="5">
    <source>
        <dbReference type="ARBA" id="ARBA00022989"/>
    </source>
</evidence>
<dbReference type="PANTHER" id="PTHR15071">
    <property type="entry name" value="MANNOSE-6-PHOSPHATE RECEPTOR FAMILY MEMBER"/>
    <property type="match status" value="1"/>
</dbReference>
<dbReference type="GO" id="GO:0005802">
    <property type="term" value="C:trans-Golgi network"/>
    <property type="evidence" value="ECO:0007669"/>
    <property type="project" value="TreeGrafter"/>
</dbReference>
<evidence type="ECO:0000256" key="1">
    <source>
        <dbReference type="ARBA" id="ARBA00004472"/>
    </source>
</evidence>
<evidence type="ECO:0000256" key="6">
    <source>
        <dbReference type="ARBA" id="ARBA00023136"/>
    </source>
</evidence>
<keyword evidence="5 7" id="KW-1133">Transmembrane helix</keyword>
<feature type="transmembrane region" description="Helical" evidence="7">
    <location>
        <begin position="195"/>
        <end position="218"/>
    </location>
</feature>